<dbReference type="SMART" id="SM00387">
    <property type="entry name" value="HATPase_c"/>
    <property type="match status" value="1"/>
</dbReference>
<dbReference type="GO" id="GO:0000155">
    <property type="term" value="F:phosphorelay sensor kinase activity"/>
    <property type="evidence" value="ECO:0007669"/>
    <property type="project" value="InterPro"/>
</dbReference>
<dbReference type="PROSITE" id="PS50109">
    <property type="entry name" value="HIS_KIN"/>
    <property type="match status" value="1"/>
</dbReference>
<dbReference type="FunFam" id="3.30.565.10:FF:000006">
    <property type="entry name" value="Sensor histidine kinase WalK"/>
    <property type="match status" value="1"/>
</dbReference>
<name>A0AAF0BLJ8_9PROT</name>
<evidence type="ECO:0000256" key="4">
    <source>
        <dbReference type="ARBA" id="ARBA00022679"/>
    </source>
</evidence>
<dbReference type="InterPro" id="IPR004358">
    <property type="entry name" value="Sig_transdc_His_kin-like_C"/>
</dbReference>
<evidence type="ECO:0000313" key="11">
    <source>
        <dbReference type="Proteomes" id="UP001217500"/>
    </source>
</evidence>
<evidence type="ECO:0000256" key="7">
    <source>
        <dbReference type="SAM" id="Coils"/>
    </source>
</evidence>
<gene>
    <name evidence="10" type="ORF">PH603_13330</name>
</gene>
<keyword evidence="7" id="KW-0175">Coiled coil</keyword>
<dbReference type="RefSeq" id="WP_289503032.1">
    <property type="nucleotide sequence ID" value="NZ_CP116805.1"/>
</dbReference>
<dbReference type="SUPFAM" id="SSF55874">
    <property type="entry name" value="ATPase domain of HSP90 chaperone/DNA topoisomerase II/histidine kinase"/>
    <property type="match status" value="1"/>
</dbReference>
<protein>
    <recommendedName>
        <fullName evidence="2">histidine kinase</fullName>
        <ecNumber evidence="2">2.7.13.3</ecNumber>
    </recommendedName>
</protein>
<feature type="coiled-coil region" evidence="7">
    <location>
        <begin position="128"/>
        <end position="187"/>
    </location>
</feature>
<dbReference type="SUPFAM" id="SSF47384">
    <property type="entry name" value="Homodimeric domain of signal transducing histidine kinase"/>
    <property type="match status" value="1"/>
</dbReference>
<evidence type="ECO:0000313" key="10">
    <source>
        <dbReference type="EMBL" id="WCL53520.1"/>
    </source>
</evidence>
<dbReference type="Pfam" id="PF25487">
    <property type="entry name" value="ETR1_N"/>
    <property type="match status" value="1"/>
</dbReference>
<evidence type="ECO:0000256" key="1">
    <source>
        <dbReference type="ARBA" id="ARBA00000085"/>
    </source>
</evidence>
<sequence>MSSLYEWLVGDAGFAPHGYCLIWDDRIIHLHVGSDAAIAIAYFIIPFALLKVRRDRPDLLPAPVAGLFAAFILLCGITHVFGIVTMWQPIYALEGILKAATAAVSLVTAAFLLMNMRHVANMPSVVVMAKLNEELRAGIREKEKAESDRDRLINELEERVKARTARLEQLMLDHAALNEELQAEIEARDAMLANVSHDFKTPLNAIIGFSEMLEMKVHGNELEGRNLSYVRDIRDAGQRLSGLVRQIVEVQRLKSGAIELELSEFDLADIFRSIINELELDARRKGLNINLNVEGKLTMAGDRLLVWRLFENILSNAVKYTDQGRIEIQAKGDRDWISIQVVDTGRGIAADKLPKVFEMFQRGDRSDTAGGHGVGLAIVREITRRHNGTVWLDSAEGEGTTVTVGLPVRQPEMVAASVSEN</sequence>
<evidence type="ECO:0000256" key="3">
    <source>
        <dbReference type="ARBA" id="ARBA00022553"/>
    </source>
</evidence>
<dbReference type="InterPro" id="IPR036097">
    <property type="entry name" value="HisK_dim/P_sf"/>
</dbReference>
<dbReference type="PRINTS" id="PR00344">
    <property type="entry name" value="BCTRLSENSOR"/>
</dbReference>
<dbReference type="InterPro" id="IPR036890">
    <property type="entry name" value="HATPase_C_sf"/>
</dbReference>
<proteinExistence type="predicted"/>
<keyword evidence="5 10" id="KW-0418">Kinase</keyword>
<keyword evidence="6" id="KW-0902">Two-component regulatory system</keyword>
<dbReference type="EMBL" id="CP116805">
    <property type="protein sequence ID" value="WCL53520.1"/>
    <property type="molecule type" value="Genomic_DNA"/>
</dbReference>
<feature type="transmembrane region" description="Helical" evidence="8">
    <location>
        <begin position="27"/>
        <end position="50"/>
    </location>
</feature>
<comment type="catalytic activity">
    <reaction evidence="1">
        <text>ATP + protein L-histidine = ADP + protein N-phospho-L-histidine.</text>
        <dbReference type="EC" id="2.7.13.3"/>
    </reaction>
</comment>
<keyword evidence="4" id="KW-0808">Transferase</keyword>
<evidence type="ECO:0000256" key="2">
    <source>
        <dbReference type="ARBA" id="ARBA00012438"/>
    </source>
</evidence>
<evidence type="ECO:0000256" key="6">
    <source>
        <dbReference type="ARBA" id="ARBA00023012"/>
    </source>
</evidence>
<feature type="transmembrane region" description="Helical" evidence="8">
    <location>
        <begin position="96"/>
        <end position="114"/>
    </location>
</feature>
<keyword evidence="8" id="KW-1133">Transmembrane helix</keyword>
<evidence type="ECO:0000256" key="8">
    <source>
        <dbReference type="SAM" id="Phobius"/>
    </source>
</evidence>
<evidence type="ECO:0000256" key="5">
    <source>
        <dbReference type="ARBA" id="ARBA00022777"/>
    </source>
</evidence>
<keyword evidence="8" id="KW-0812">Transmembrane</keyword>
<dbReference type="PANTHER" id="PTHR43711">
    <property type="entry name" value="TWO-COMPONENT HISTIDINE KINASE"/>
    <property type="match status" value="1"/>
</dbReference>
<evidence type="ECO:0000259" key="9">
    <source>
        <dbReference type="PROSITE" id="PS50109"/>
    </source>
</evidence>
<dbReference type="InterPro" id="IPR003594">
    <property type="entry name" value="HATPase_dom"/>
</dbReference>
<feature type="transmembrane region" description="Helical" evidence="8">
    <location>
        <begin position="62"/>
        <end position="84"/>
    </location>
</feature>
<dbReference type="AlphaFoldDB" id="A0AAF0BLJ8"/>
<reference evidence="10" key="1">
    <citation type="submission" date="2023-01" db="EMBL/GenBank/DDBJ databases">
        <title>The genome sequence of Kordiimonadaceae bacterium 6D33.</title>
        <authorList>
            <person name="Liu Y."/>
        </authorList>
    </citation>
    <scope>NUCLEOTIDE SEQUENCE</scope>
    <source>
        <strain evidence="10">6D33</strain>
    </source>
</reference>
<keyword evidence="3" id="KW-0597">Phosphoprotein</keyword>
<dbReference type="InterPro" id="IPR003661">
    <property type="entry name" value="HisK_dim/P_dom"/>
</dbReference>
<accession>A0AAF0BLJ8</accession>
<dbReference type="InterPro" id="IPR005467">
    <property type="entry name" value="His_kinase_dom"/>
</dbReference>
<dbReference type="Pfam" id="PF00512">
    <property type="entry name" value="HisKA"/>
    <property type="match status" value="1"/>
</dbReference>
<dbReference type="Gene3D" id="3.30.565.10">
    <property type="entry name" value="Histidine kinase-like ATPase, C-terminal domain"/>
    <property type="match status" value="1"/>
</dbReference>
<keyword evidence="11" id="KW-1185">Reference proteome</keyword>
<organism evidence="10 11">
    <name type="scientific">Gimibacter soli</name>
    <dbReference type="NCBI Taxonomy" id="3024400"/>
    <lineage>
        <taxon>Bacteria</taxon>
        <taxon>Pseudomonadati</taxon>
        <taxon>Pseudomonadota</taxon>
        <taxon>Alphaproteobacteria</taxon>
        <taxon>Kordiimonadales</taxon>
        <taxon>Temperatibacteraceae</taxon>
        <taxon>Gimibacter</taxon>
    </lineage>
</organism>
<dbReference type="InterPro" id="IPR058544">
    <property type="entry name" value="ETR1_N"/>
</dbReference>
<dbReference type="PANTHER" id="PTHR43711:SF26">
    <property type="entry name" value="SENSOR HISTIDINE KINASE RCSC"/>
    <property type="match status" value="1"/>
</dbReference>
<dbReference type="EC" id="2.7.13.3" evidence="2"/>
<dbReference type="Proteomes" id="UP001217500">
    <property type="component" value="Chromosome"/>
</dbReference>
<dbReference type="InterPro" id="IPR050736">
    <property type="entry name" value="Sensor_HK_Regulatory"/>
</dbReference>
<dbReference type="SMART" id="SM00388">
    <property type="entry name" value="HisKA"/>
    <property type="match status" value="1"/>
</dbReference>
<dbReference type="Gene3D" id="1.10.287.130">
    <property type="match status" value="1"/>
</dbReference>
<keyword evidence="8" id="KW-0472">Membrane</keyword>
<dbReference type="KEGG" id="gso:PH603_13330"/>
<feature type="domain" description="Histidine kinase" evidence="9">
    <location>
        <begin position="194"/>
        <end position="410"/>
    </location>
</feature>
<dbReference type="Pfam" id="PF02518">
    <property type="entry name" value="HATPase_c"/>
    <property type="match status" value="1"/>
</dbReference>
<dbReference type="CDD" id="cd00082">
    <property type="entry name" value="HisKA"/>
    <property type="match status" value="1"/>
</dbReference>